<dbReference type="EMBL" id="CP040602">
    <property type="protein sequence ID" value="QCU90468.1"/>
    <property type="molecule type" value="Genomic_DNA"/>
</dbReference>
<dbReference type="InterPro" id="IPR003329">
    <property type="entry name" value="Cytidylyl_trans"/>
</dbReference>
<accession>A0A4P9K6G2</accession>
<dbReference type="GO" id="GO:0008781">
    <property type="term" value="F:N-acylneuraminate cytidylyltransferase activity"/>
    <property type="evidence" value="ECO:0007669"/>
    <property type="project" value="TreeGrafter"/>
</dbReference>
<protein>
    <submittedName>
        <fullName evidence="1">Acylneuraminate cytidylyltransferase family protein</fullName>
    </submittedName>
</protein>
<dbReference type="PANTHER" id="PTHR21485:SF6">
    <property type="entry name" value="N-ACYLNEURAMINATE CYTIDYLYLTRANSFERASE-RELATED"/>
    <property type="match status" value="1"/>
</dbReference>
<reference evidence="1 2" key="1">
    <citation type="submission" date="2019-05" db="EMBL/GenBank/DDBJ databases">
        <title>Thiomicrorhabdus sediminis sp. nov, a novel sulfur-oxidizing bacterium isolated from coastal sediment.</title>
        <authorList>
            <person name="Liu X."/>
        </authorList>
    </citation>
    <scope>NUCLEOTIDE SEQUENCE [LARGE SCALE GENOMIC DNA]</scope>
    <source>
        <strain evidence="1 2">G1</strain>
    </source>
</reference>
<keyword evidence="1" id="KW-0808">Transferase</keyword>
<name>A0A4P9K6G2_9GAMM</name>
<dbReference type="Proteomes" id="UP000304864">
    <property type="component" value="Chromosome"/>
</dbReference>
<dbReference type="AlphaFoldDB" id="A0A4P9K6G2"/>
<gene>
    <name evidence="1" type="ORF">FE785_07400</name>
</gene>
<sequence>MQAKKVLGLIPARGGSKGIPKKNLYPIMGKPLLQYSFEAVKKSRFITDVMMSTEDSDIMNFANIWGVDTRYKRPDELATDSATTIDVVLHALDWLEEIGELPDLLILLQPTSPLRTEYEIDGAIEQFLESGCDSLVSVHKMLEHPYKCMQVKDDGWEFLAKPASYVSRRQDYKNDYFAINGALYVVTPSFLREKRNFVVEGLTELYEISSIKGTDVDELADIFQVEAYLKMASQQ</sequence>
<dbReference type="SUPFAM" id="SSF53448">
    <property type="entry name" value="Nucleotide-diphospho-sugar transferases"/>
    <property type="match status" value="1"/>
</dbReference>
<keyword evidence="2" id="KW-1185">Reference proteome</keyword>
<keyword evidence="1" id="KW-0548">Nucleotidyltransferase</keyword>
<dbReference type="OrthoDB" id="9805604at2"/>
<dbReference type="KEGG" id="thig:FE785_07400"/>
<dbReference type="InterPro" id="IPR029044">
    <property type="entry name" value="Nucleotide-diphossugar_trans"/>
</dbReference>
<evidence type="ECO:0000313" key="2">
    <source>
        <dbReference type="Proteomes" id="UP000304864"/>
    </source>
</evidence>
<dbReference type="CDD" id="cd02513">
    <property type="entry name" value="CMP-NeuAc_Synthase"/>
    <property type="match status" value="1"/>
</dbReference>
<organism evidence="1 2">
    <name type="scientific">Thiomicrorhabdus sediminis</name>
    <dbReference type="NCBI Taxonomy" id="2580412"/>
    <lineage>
        <taxon>Bacteria</taxon>
        <taxon>Pseudomonadati</taxon>
        <taxon>Pseudomonadota</taxon>
        <taxon>Gammaproteobacteria</taxon>
        <taxon>Thiotrichales</taxon>
        <taxon>Piscirickettsiaceae</taxon>
        <taxon>Thiomicrorhabdus</taxon>
    </lineage>
</organism>
<dbReference type="InterPro" id="IPR050793">
    <property type="entry name" value="CMP-NeuNAc_synthase"/>
</dbReference>
<proteinExistence type="predicted"/>
<evidence type="ECO:0000313" key="1">
    <source>
        <dbReference type="EMBL" id="QCU90468.1"/>
    </source>
</evidence>
<dbReference type="Gene3D" id="3.90.550.10">
    <property type="entry name" value="Spore Coat Polysaccharide Biosynthesis Protein SpsA, Chain A"/>
    <property type="match status" value="1"/>
</dbReference>
<dbReference type="RefSeq" id="WP_138565142.1">
    <property type="nucleotide sequence ID" value="NZ_CP040602.1"/>
</dbReference>
<dbReference type="PANTHER" id="PTHR21485">
    <property type="entry name" value="HAD SUPERFAMILY MEMBERS CMAS AND KDSC"/>
    <property type="match status" value="1"/>
</dbReference>
<dbReference type="Pfam" id="PF02348">
    <property type="entry name" value="CTP_transf_3"/>
    <property type="match status" value="1"/>
</dbReference>